<dbReference type="InterPro" id="IPR001017">
    <property type="entry name" value="DH_E1"/>
</dbReference>
<evidence type="ECO:0000256" key="2">
    <source>
        <dbReference type="ARBA" id="ARBA00023002"/>
    </source>
</evidence>
<dbReference type="Gene3D" id="3.40.50.970">
    <property type="match status" value="1"/>
</dbReference>
<dbReference type="Pfam" id="PF00676">
    <property type="entry name" value="E1_dh"/>
    <property type="match status" value="1"/>
</dbReference>
<dbReference type="PANTHER" id="PTHR11516:SF60">
    <property type="entry name" value="PYRUVATE DEHYDROGENASE E1 COMPONENT SUBUNIT ALPHA"/>
    <property type="match status" value="1"/>
</dbReference>
<dbReference type="AlphaFoldDB" id="A0A1C1A4E0"/>
<keyword evidence="3" id="KW-0786">Thiamine pyrophosphate</keyword>
<dbReference type="CDD" id="cd02000">
    <property type="entry name" value="TPP_E1_PDC_ADC_BCADC"/>
    <property type="match status" value="1"/>
</dbReference>
<evidence type="ECO:0000256" key="1">
    <source>
        <dbReference type="ARBA" id="ARBA00001964"/>
    </source>
</evidence>
<dbReference type="Proteomes" id="UP000093309">
    <property type="component" value="Unassembled WGS sequence"/>
</dbReference>
<proteinExistence type="predicted"/>
<dbReference type="SUPFAM" id="SSF52518">
    <property type="entry name" value="Thiamin diphosphate-binding fold (THDP-binding)"/>
    <property type="match status" value="1"/>
</dbReference>
<name>A0A1C1A4E0_9BACL</name>
<reference evidence="6" key="1">
    <citation type="submission" date="2016-05" db="EMBL/GenBank/DDBJ databases">
        <title>Paenibacillus oryzae. sp. nov., isolated from the rice root.</title>
        <authorList>
            <person name="Zhang J."/>
            <person name="Zhang X."/>
        </authorList>
    </citation>
    <scope>NUCLEOTIDE SEQUENCE [LARGE SCALE GENOMIC DNA]</scope>
    <source>
        <strain evidence="6">KCTC13222</strain>
    </source>
</reference>
<dbReference type="GO" id="GO:0006086">
    <property type="term" value="P:pyruvate decarboxylation to acetyl-CoA"/>
    <property type="evidence" value="ECO:0007669"/>
    <property type="project" value="TreeGrafter"/>
</dbReference>
<protein>
    <submittedName>
        <fullName evidence="5">Pyruvate dehydrogenase (Acetyl-transferring) E1 component subunit alpha</fullName>
    </submittedName>
</protein>
<dbReference type="OrthoDB" id="9766715at2"/>
<evidence type="ECO:0000313" key="5">
    <source>
        <dbReference type="EMBL" id="OCT15431.1"/>
    </source>
</evidence>
<comment type="caution">
    <text evidence="5">The sequence shown here is derived from an EMBL/GenBank/DDBJ whole genome shotgun (WGS) entry which is preliminary data.</text>
</comment>
<dbReference type="RefSeq" id="WP_065852342.1">
    <property type="nucleotide sequence ID" value="NZ_LYPC01000014.1"/>
</dbReference>
<keyword evidence="5" id="KW-0670">Pyruvate</keyword>
<dbReference type="STRING" id="512399.A8709_15230"/>
<organism evidence="5 6">
    <name type="scientific">Paenibacillus pectinilyticus</name>
    <dbReference type="NCBI Taxonomy" id="512399"/>
    <lineage>
        <taxon>Bacteria</taxon>
        <taxon>Bacillati</taxon>
        <taxon>Bacillota</taxon>
        <taxon>Bacilli</taxon>
        <taxon>Bacillales</taxon>
        <taxon>Paenibacillaceae</taxon>
        <taxon>Paenibacillus</taxon>
    </lineage>
</organism>
<accession>A0A1C1A4E0</accession>
<sequence length="315" mass="34159">MGNSLADFYRKMLLIREFEEQAIELYKEGLVGGSYHSYIGQEAVAVGVCSALREDDYITTTYRGRGQHLAKGADPQKLFAEILGKAEGYCKGKGGPMHIAAPEIGILGANGIVGAGVPIAAGGALSAKMQGLDRVSVTFFGDGAMNQGALYEAMNLAALWDLPMLFICENNEYSEMTPIRDSVKVEDFIGRAASLGIVSVSVDGNDPEAVYAESVRAVNRARSGQGPTFIEAKTYRLQGHMYGDSESYRSKDEVQSWREKDPIKRAKARLLEDAAVTESGLAIWHTELLARLSDAVHGARNSTEPDHIEIYTDVV</sequence>
<dbReference type="InterPro" id="IPR029061">
    <property type="entry name" value="THDP-binding"/>
</dbReference>
<evidence type="ECO:0000259" key="4">
    <source>
        <dbReference type="Pfam" id="PF00676"/>
    </source>
</evidence>
<dbReference type="InterPro" id="IPR050642">
    <property type="entry name" value="PDH_E1_Alpha_Subunit"/>
</dbReference>
<evidence type="ECO:0000313" key="6">
    <source>
        <dbReference type="Proteomes" id="UP000093309"/>
    </source>
</evidence>
<keyword evidence="2" id="KW-0560">Oxidoreductase</keyword>
<gene>
    <name evidence="5" type="ORF">A8709_15230</name>
</gene>
<feature type="domain" description="Dehydrogenase E1 component" evidence="4">
    <location>
        <begin position="10"/>
        <end position="305"/>
    </location>
</feature>
<evidence type="ECO:0000256" key="3">
    <source>
        <dbReference type="ARBA" id="ARBA00023052"/>
    </source>
</evidence>
<keyword evidence="6" id="KW-1185">Reference proteome</keyword>
<dbReference type="GO" id="GO:0004739">
    <property type="term" value="F:pyruvate dehydrogenase (acetyl-transferring) activity"/>
    <property type="evidence" value="ECO:0007669"/>
    <property type="project" value="TreeGrafter"/>
</dbReference>
<dbReference type="EMBL" id="LYPC01000014">
    <property type="protein sequence ID" value="OCT15431.1"/>
    <property type="molecule type" value="Genomic_DNA"/>
</dbReference>
<comment type="cofactor">
    <cofactor evidence="1">
        <name>thiamine diphosphate</name>
        <dbReference type="ChEBI" id="CHEBI:58937"/>
    </cofactor>
</comment>
<dbReference type="PANTHER" id="PTHR11516">
    <property type="entry name" value="PYRUVATE DEHYDROGENASE E1 COMPONENT, ALPHA SUBUNIT BACTERIAL AND ORGANELLAR"/>
    <property type="match status" value="1"/>
</dbReference>